<evidence type="ECO:0000256" key="1">
    <source>
        <dbReference type="ARBA" id="ARBA00009437"/>
    </source>
</evidence>
<dbReference type="Pfam" id="PF03466">
    <property type="entry name" value="LysR_substrate"/>
    <property type="match status" value="1"/>
</dbReference>
<gene>
    <name evidence="6" type="ORF">SAMN02927897_01201</name>
</gene>
<comment type="caution">
    <text evidence="6">The sequence shown here is derived from an EMBL/GenBank/DDBJ whole genome shotgun (WGS) entry which is preliminary data.</text>
</comment>
<dbReference type="InterPro" id="IPR000847">
    <property type="entry name" value="LysR_HTH_N"/>
</dbReference>
<dbReference type="RefSeq" id="WP_017457243.1">
    <property type="nucleotide sequence ID" value="NZ_FMUI01000003.1"/>
</dbReference>
<dbReference type="Proteomes" id="UP000183569">
    <property type="component" value="Unassembled WGS sequence"/>
</dbReference>
<dbReference type="SUPFAM" id="SSF46785">
    <property type="entry name" value="Winged helix' DNA-binding domain"/>
    <property type="match status" value="1"/>
</dbReference>
<proteinExistence type="inferred from homology"/>
<reference evidence="6 7" key="1">
    <citation type="submission" date="2016-10" db="EMBL/GenBank/DDBJ databases">
        <authorList>
            <person name="Varghese N."/>
            <person name="Submissions S."/>
        </authorList>
    </citation>
    <scope>NUCLEOTIDE SEQUENCE [LARGE SCALE GENOMIC DNA]</scope>
    <source>
        <strain evidence="6 7">CGMCC 1.12102</strain>
    </source>
</reference>
<comment type="similarity">
    <text evidence="1">Belongs to the LysR transcriptional regulatory family.</text>
</comment>
<feature type="domain" description="HTH lysR-type" evidence="5">
    <location>
        <begin position="2"/>
        <end position="58"/>
    </location>
</feature>
<evidence type="ECO:0000256" key="3">
    <source>
        <dbReference type="ARBA" id="ARBA00023125"/>
    </source>
</evidence>
<dbReference type="SUPFAM" id="SSF53850">
    <property type="entry name" value="Periplasmic binding protein-like II"/>
    <property type="match status" value="1"/>
</dbReference>
<dbReference type="InterPro" id="IPR005119">
    <property type="entry name" value="LysR_subst-bd"/>
</dbReference>
<evidence type="ECO:0000256" key="2">
    <source>
        <dbReference type="ARBA" id="ARBA00023015"/>
    </source>
</evidence>
<keyword evidence="4" id="KW-0804">Transcription</keyword>
<accession>A0A1G4XQ41</accession>
<dbReference type="GO" id="GO:0003700">
    <property type="term" value="F:DNA-binding transcription factor activity"/>
    <property type="evidence" value="ECO:0007669"/>
    <property type="project" value="InterPro"/>
</dbReference>
<dbReference type="PANTHER" id="PTHR30126:SF99">
    <property type="entry name" value="TRANSCRIPTIONAL REGULATOR LYSR FAMILY"/>
    <property type="match status" value="1"/>
</dbReference>
<dbReference type="Pfam" id="PF00126">
    <property type="entry name" value="HTH_1"/>
    <property type="match status" value="1"/>
</dbReference>
<dbReference type="Gene3D" id="1.10.10.10">
    <property type="entry name" value="Winged helix-like DNA-binding domain superfamily/Winged helix DNA-binding domain"/>
    <property type="match status" value="1"/>
</dbReference>
<evidence type="ECO:0000256" key="4">
    <source>
        <dbReference type="ARBA" id="ARBA00023163"/>
    </source>
</evidence>
<evidence type="ECO:0000259" key="5">
    <source>
        <dbReference type="PROSITE" id="PS50931"/>
    </source>
</evidence>
<dbReference type="CDD" id="cd05466">
    <property type="entry name" value="PBP2_LTTR_substrate"/>
    <property type="match status" value="1"/>
</dbReference>
<dbReference type="AlphaFoldDB" id="A0A1G4XQ41"/>
<evidence type="ECO:0000313" key="6">
    <source>
        <dbReference type="EMBL" id="SCX43287.1"/>
    </source>
</evidence>
<dbReference type="Gene3D" id="3.40.190.290">
    <property type="match status" value="1"/>
</dbReference>
<sequence length="304" mass="34218">MFNPHLLRSFSALIQAGSFTRAADRLGITQAAVSQHIRQLEQQTGTLMLRGKRTLELTPQGIALREYCLELEQANKRLMHRLDDKAHHGGEISVISPGSIGLRIYPLLLNLQQARPELSIRYRFAPDHMVITAIVENRFELGLVTQQPDDTRLMADKFTEEPLELLLPAGFSLNNWQDLHTLGFINHPDGNAMATRLLSRRFPGNPGIHTLPVSGFINHIGLIAEPVARGLGFTVLPRYARLAYPRQALLQVDSDPVHVVDTLWLIHRAEWPLTRRAEEALAWLRQHLAQEGNAPLTVSSAIYR</sequence>
<dbReference type="EMBL" id="FMUI01000003">
    <property type="protein sequence ID" value="SCX43287.1"/>
    <property type="molecule type" value="Genomic_DNA"/>
</dbReference>
<keyword evidence="2" id="KW-0805">Transcription regulation</keyword>
<dbReference type="InterPro" id="IPR036388">
    <property type="entry name" value="WH-like_DNA-bd_sf"/>
</dbReference>
<dbReference type="InterPro" id="IPR036390">
    <property type="entry name" value="WH_DNA-bd_sf"/>
</dbReference>
<name>A0A1G4XQ41_9ENTR</name>
<dbReference type="GeneID" id="23845375"/>
<organism evidence="6 7">
    <name type="scientific">Kosakonia sacchari</name>
    <dbReference type="NCBI Taxonomy" id="1158459"/>
    <lineage>
        <taxon>Bacteria</taxon>
        <taxon>Pseudomonadati</taxon>
        <taxon>Pseudomonadota</taxon>
        <taxon>Gammaproteobacteria</taxon>
        <taxon>Enterobacterales</taxon>
        <taxon>Enterobacteriaceae</taxon>
        <taxon>Kosakonia</taxon>
    </lineage>
</organism>
<dbReference type="GO" id="GO:0000976">
    <property type="term" value="F:transcription cis-regulatory region binding"/>
    <property type="evidence" value="ECO:0007669"/>
    <property type="project" value="TreeGrafter"/>
</dbReference>
<dbReference type="PANTHER" id="PTHR30126">
    <property type="entry name" value="HTH-TYPE TRANSCRIPTIONAL REGULATOR"/>
    <property type="match status" value="1"/>
</dbReference>
<keyword evidence="3 6" id="KW-0238">DNA-binding</keyword>
<dbReference type="PROSITE" id="PS50931">
    <property type="entry name" value="HTH_LYSR"/>
    <property type="match status" value="1"/>
</dbReference>
<protein>
    <submittedName>
        <fullName evidence="6">DNA-binding transcriptional regulator, LysR family</fullName>
    </submittedName>
</protein>
<evidence type="ECO:0000313" key="7">
    <source>
        <dbReference type="Proteomes" id="UP000183569"/>
    </source>
</evidence>